<proteinExistence type="predicted"/>
<dbReference type="InterPro" id="IPR015655">
    <property type="entry name" value="PP2C"/>
</dbReference>
<feature type="region of interest" description="Disordered" evidence="1">
    <location>
        <begin position="1"/>
        <end position="33"/>
    </location>
</feature>
<comment type="caution">
    <text evidence="3">The sequence shown here is derived from an EMBL/GenBank/DDBJ whole genome shotgun (WGS) entry which is preliminary data.</text>
</comment>
<dbReference type="Proteomes" id="UP000626109">
    <property type="component" value="Unassembled WGS sequence"/>
</dbReference>
<name>A0A813L414_POLGL</name>
<evidence type="ECO:0000256" key="1">
    <source>
        <dbReference type="SAM" id="MobiDB-lite"/>
    </source>
</evidence>
<dbReference type="InterPro" id="IPR036457">
    <property type="entry name" value="PPM-type-like_dom_sf"/>
</dbReference>
<evidence type="ECO:0000259" key="2">
    <source>
        <dbReference type="PROSITE" id="PS51746"/>
    </source>
</evidence>
<dbReference type="PANTHER" id="PTHR13832:SF827">
    <property type="entry name" value="PROTEIN PHOSPHATASE 1L"/>
    <property type="match status" value="1"/>
</dbReference>
<dbReference type="Pfam" id="PF00481">
    <property type="entry name" value="PP2C"/>
    <property type="match status" value="1"/>
</dbReference>
<sequence>MPSAGGDETHSRSRSRSPTAGLPPVGRSVAESSTRRLLGTVRWYNGRRQVGIINGDDGQQVFVPVGGAYNGNLVPATSGGLFHGTRVSYRLESKPASTDPTAAAPPPGASTAVCAADVRPVEGVQPGLECGVETRIGGRPRQEDRLVANDLYDLGFLACVFDGHGGTRCVDYVSQRFPVVLHACYARRVSLLKQGLASLTGVEEEALISDSFREAFDLTDQEFLVTAREERLREGSTGLAVLIAHGFEASLQSLGFAQGLGCSGGVAKLFVANAGDCRAIVLRGRKAMRVSEDHKPEREDETARIQEAGGMVIRQPCGTHRVGRKTGESRLFLSTSRRGVVFLFSQQKVVVMP</sequence>
<dbReference type="SUPFAM" id="SSF81606">
    <property type="entry name" value="PP2C-like"/>
    <property type="match status" value="1"/>
</dbReference>
<dbReference type="CDD" id="cd00143">
    <property type="entry name" value="PP2Cc"/>
    <property type="match status" value="1"/>
</dbReference>
<evidence type="ECO:0000313" key="3">
    <source>
        <dbReference type="EMBL" id="CAE8714845.1"/>
    </source>
</evidence>
<feature type="domain" description="PPM-type phosphatase" evidence="2">
    <location>
        <begin position="129"/>
        <end position="353"/>
    </location>
</feature>
<reference evidence="3" key="1">
    <citation type="submission" date="2021-02" db="EMBL/GenBank/DDBJ databases">
        <authorList>
            <person name="Dougan E. K."/>
            <person name="Rhodes N."/>
            <person name="Thang M."/>
            <person name="Chan C."/>
        </authorList>
    </citation>
    <scope>NUCLEOTIDE SEQUENCE</scope>
</reference>
<dbReference type="InterPro" id="IPR001932">
    <property type="entry name" value="PPM-type_phosphatase-like_dom"/>
</dbReference>
<dbReference type="EMBL" id="CAJNNW010032680">
    <property type="protein sequence ID" value="CAE8714845.1"/>
    <property type="molecule type" value="Genomic_DNA"/>
</dbReference>
<gene>
    <name evidence="3" type="ORF">PGLA2088_LOCUS38220</name>
</gene>
<accession>A0A813L414</accession>
<dbReference type="Gene3D" id="3.60.40.10">
    <property type="entry name" value="PPM-type phosphatase domain"/>
    <property type="match status" value="1"/>
</dbReference>
<protein>
    <recommendedName>
        <fullName evidence="2">PPM-type phosphatase domain-containing protein</fullName>
    </recommendedName>
</protein>
<organism evidence="3 4">
    <name type="scientific">Polarella glacialis</name>
    <name type="common">Dinoflagellate</name>
    <dbReference type="NCBI Taxonomy" id="89957"/>
    <lineage>
        <taxon>Eukaryota</taxon>
        <taxon>Sar</taxon>
        <taxon>Alveolata</taxon>
        <taxon>Dinophyceae</taxon>
        <taxon>Suessiales</taxon>
        <taxon>Suessiaceae</taxon>
        <taxon>Polarella</taxon>
    </lineage>
</organism>
<dbReference type="PROSITE" id="PS51746">
    <property type="entry name" value="PPM_2"/>
    <property type="match status" value="1"/>
</dbReference>
<dbReference type="GO" id="GO:0004722">
    <property type="term" value="F:protein serine/threonine phosphatase activity"/>
    <property type="evidence" value="ECO:0007669"/>
    <property type="project" value="InterPro"/>
</dbReference>
<dbReference type="PANTHER" id="PTHR13832">
    <property type="entry name" value="PROTEIN PHOSPHATASE 2C"/>
    <property type="match status" value="1"/>
</dbReference>
<evidence type="ECO:0000313" key="4">
    <source>
        <dbReference type="Proteomes" id="UP000626109"/>
    </source>
</evidence>
<dbReference type="AlphaFoldDB" id="A0A813L414"/>
<dbReference type="SMART" id="SM00332">
    <property type="entry name" value="PP2Cc"/>
    <property type="match status" value="1"/>
</dbReference>